<keyword evidence="4" id="KW-0472">Membrane</keyword>
<dbReference type="Pfam" id="PF00704">
    <property type="entry name" value="Glyco_hydro_18"/>
    <property type="match status" value="1"/>
</dbReference>
<dbReference type="Proteomes" id="UP000735302">
    <property type="component" value="Unassembled WGS sequence"/>
</dbReference>
<evidence type="ECO:0000313" key="6">
    <source>
        <dbReference type="EMBL" id="GFO35043.1"/>
    </source>
</evidence>
<dbReference type="GO" id="GO:0009313">
    <property type="term" value="P:oligosaccharide catabolic process"/>
    <property type="evidence" value="ECO:0007669"/>
    <property type="project" value="TreeGrafter"/>
</dbReference>
<feature type="transmembrane region" description="Helical" evidence="4">
    <location>
        <begin position="482"/>
        <end position="505"/>
    </location>
</feature>
<protein>
    <submittedName>
        <fullName evidence="6">Di-n-acetylchitobiase</fullName>
    </submittedName>
</protein>
<dbReference type="GO" id="GO:0016798">
    <property type="term" value="F:hydrolase activity, acting on glycosyl bonds"/>
    <property type="evidence" value="ECO:0007669"/>
    <property type="project" value="UniProtKB-KW"/>
</dbReference>
<evidence type="ECO:0000259" key="5">
    <source>
        <dbReference type="Pfam" id="PF00704"/>
    </source>
</evidence>
<dbReference type="PANTHER" id="PTHR46290">
    <property type="entry name" value="DI-N-ACETYLCHITOBIASE"/>
    <property type="match status" value="1"/>
</dbReference>
<gene>
    <name evidence="6" type="ORF">PoB_006154800</name>
</gene>
<evidence type="ECO:0000256" key="4">
    <source>
        <dbReference type="SAM" id="Phobius"/>
    </source>
</evidence>
<keyword evidence="4" id="KW-0812">Transmembrane</keyword>
<proteinExistence type="predicted"/>
<reference evidence="6 7" key="1">
    <citation type="journal article" date="2021" name="Elife">
        <title>Chloroplast acquisition without the gene transfer in kleptoplastic sea slugs, Plakobranchus ocellatus.</title>
        <authorList>
            <person name="Maeda T."/>
            <person name="Takahashi S."/>
            <person name="Yoshida T."/>
            <person name="Shimamura S."/>
            <person name="Takaki Y."/>
            <person name="Nagai Y."/>
            <person name="Toyoda A."/>
            <person name="Suzuki Y."/>
            <person name="Arimoto A."/>
            <person name="Ishii H."/>
            <person name="Satoh N."/>
            <person name="Nishiyama T."/>
            <person name="Hasebe M."/>
            <person name="Maruyama T."/>
            <person name="Minagawa J."/>
            <person name="Obokata J."/>
            <person name="Shigenobu S."/>
        </authorList>
    </citation>
    <scope>NUCLEOTIDE SEQUENCE [LARGE SCALE GENOMIC DNA]</scope>
</reference>
<dbReference type="GO" id="GO:0005615">
    <property type="term" value="C:extracellular space"/>
    <property type="evidence" value="ECO:0007669"/>
    <property type="project" value="TreeGrafter"/>
</dbReference>
<dbReference type="EMBL" id="BLXT01006951">
    <property type="protein sequence ID" value="GFO35043.1"/>
    <property type="molecule type" value="Genomic_DNA"/>
</dbReference>
<keyword evidence="4" id="KW-1133">Transmembrane helix</keyword>
<feature type="domain" description="GH18" evidence="5">
    <location>
        <begin position="188"/>
        <end position="433"/>
    </location>
</feature>
<evidence type="ECO:0000256" key="1">
    <source>
        <dbReference type="ARBA" id="ARBA00022801"/>
    </source>
</evidence>
<name>A0AAV4CT44_9GAST</name>
<feature type="region of interest" description="Disordered" evidence="3">
    <location>
        <begin position="515"/>
        <end position="536"/>
    </location>
</feature>
<dbReference type="InterPro" id="IPR001223">
    <property type="entry name" value="Glyco_hydro18_cat"/>
</dbReference>
<dbReference type="Gene3D" id="3.20.20.80">
    <property type="entry name" value="Glycosidases"/>
    <property type="match status" value="1"/>
</dbReference>
<comment type="caution">
    <text evidence="6">The sequence shown here is derived from an EMBL/GenBank/DDBJ whole genome shotgun (WGS) entry which is preliminary data.</text>
</comment>
<evidence type="ECO:0000256" key="2">
    <source>
        <dbReference type="ARBA" id="ARBA00023295"/>
    </source>
</evidence>
<feature type="compositionally biased region" description="Acidic residues" evidence="3">
    <location>
        <begin position="523"/>
        <end position="536"/>
    </location>
</feature>
<evidence type="ECO:0000256" key="3">
    <source>
        <dbReference type="SAM" id="MobiDB-lite"/>
    </source>
</evidence>
<dbReference type="PANTHER" id="PTHR46290:SF1">
    <property type="entry name" value="DI-N-ACETYLCHITOBIASE"/>
    <property type="match status" value="1"/>
</dbReference>
<dbReference type="InterPro" id="IPR051887">
    <property type="entry name" value="GH18_Domain-Containing"/>
</dbReference>
<dbReference type="AlphaFoldDB" id="A0AAV4CT44"/>
<keyword evidence="1" id="KW-0378">Hydrolase</keyword>
<accession>A0AAV4CT44</accession>
<organism evidence="6 7">
    <name type="scientific">Plakobranchus ocellatus</name>
    <dbReference type="NCBI Taxonomy" id="259542"/>
    <lineage>
        <taxon>Eukaryota</taxon>
        <taxon>Metazoa</taxon>
        <taxon>Spiralia</taxon>
        <taxon>Lophotrochozoa</taxon>
        <taxon>Mollusca</taxon>
        <taxon>Gastropoda</taxon>
        <taxon>Heterobranchia</taxon>
        <taxon>Euthyneura</taxon>
        <taxon>Panpulmonata</taxon>
        <taxon>Sacoglossa</taxon>
        <taxon>Placobranchoidea</taxon>
        <taxon>Plakobranchidae</taxon>
        <taxon>Plakobranchus</taxon>
    </lineage>
</organism>
<sequence>MYGGNFLQENPATEFYTPFSHQFGQQFCQQIRVVVSCDYFPMYQTLFNLVIQFTPTSRFNLSALDFLLSRGVAVNQRNKVLPETMQRLAFLFLFLFLWSAVAYKCPCENENDCKHPVDDRGTVTEVFAFSNGTTDVHVWSWSTLTTLVAPSNFSVEDKAQANTMCVAHSKGRKFSITVAMGVESPLNATSPDADSWVESVLKIFGQWYADVLTVDLLHYFSHDTSSTESDHKALVKILMRVKSEVEEMPDIPFKMACIVPWKPPCAETDASCYFSSLSNDVCDYFIINTDSFIDHDDSLCTARATIPITKLLYGISEYNVHHVPRGKMVLGIPWHGYDYQCATLINGICRLERDEKTNKCDFSQRNPVASSYISSHHGINFDSHTQKDLYWAPNYTYVVQENSMHHQVWFEDRYSLSIKYQLVKDLGVKGIAIMFGDDLSTDKTTHTLINNAIMWSWVSHEFFLSSASQTRRHENLHYADSVAGVAVGCLLLGTALGTLLTCLALRSRIRKPKQSFLTQPDDSQVDDFHDEEDGRL</sequence>
<dbReference type="SUPFAM" id="SSF51445">
    <property type="entry name" value="(Trans)glycosidases"/>
    <property type="match status" value="1"/>
</dbReference>
<keyword evidence="2" id="KW-0326">Glycosidase</keyword>
<keyword evidence="7" id="KW-1185">Reference proteome</keyword>
<evidence type="ECO:0000313" key="7">
    <source>
        <dbReference type="Proteomes" id="UP000735302"/>
    </source>
</evidence>
<dbReference type="InterPro" id="IPR017853">
    <property type="entry name" value="GH"/>
</dbReference>